<gene>
    <name evidence="5" type="ORF">NX773_04330</name>
</gene>
<keyword evidence="4" id="KW-0811">Translocation</keyword>
<keyword evidence="2" id="KW-0813">Transport</keyword>
<accession>A0ABT2BFU7</accession>
<dbReference type="Pfam" id="PF02556">
    <property type="entry name" value="SecB"/>
    <property type="match status" value="1"/>
</dbReference>
<proteinExistence type="inferred from homology"/>
<evidence type="ECO:0000256" key="3">
    <source>
        <dbReference type="ARBA" id="ARBA00022927"/>
    </source>
</evidence>
<evidence type="ECO:0000256" key="2">
    <source>
        <dbReference type="ARBA" id="ARBA00022448"/>
    </source>
</evidence>
<dbReference type="InterPro" id="IPR035958">
    <property type="entry name" value="SecB-like_sf"/>
</dbReference>
<organism evidence="5 6">
    <name type="scientific">Massilia solisilvae</name>
    <dbReference type="NCBI Taxonomy" id="1811225"/>
    <lineage>
        <taxon>Bacteria</taxon>
        <taxon>Pseudomonadati</taxon>
        <taxon>Pseudomonadota</taxon>
        <taxon>Betaproteobacteria</taxon>
        <taxon>Burkholderiales</taxon>
        <taxon>Oxalobacteraceae</taxon>
        <taxon>Telluria group</taxon>
        <taxon>Massilia</taxon>
    </lineage>
</organism>
<dbReference type="Proteomes" id="UP001205861">
    <property type="component" value="Unassembled WGS sequence"/>
</dbReference>
<dbReference type="InterPro" id="IPR003708">
    <property type="entry name" value="SecB"/>
</dbReference>
<protein>
    <submittedName>
        <fullName evidence="5">Protein-export chaperone SecB</fullName>
    </submittedName>
</protein>
<dbReference type="RefSeq" id="WP_258855123.1">
    <property type="nucleotide sequence ID" value="NZ_JANUGV010000001.1"/>
</dbReference>
<evidence type="ECO:0000313" key="5">
    <source>
        <dbReference type="EMBL" id="MCS0607392.1"/>
    </source>
</evidence>
<dbReference type="Gene3D" id="3.10.420.10">
    <property type="entry name" value="SecB-like"/>
    <property type="match status" value="1"/>
</dbReference>
<sequence length="158" mass="17337">MKLSPLQLEHYHFTRLSITARENIDNDEMTSSTNPYPSTEGLDINTSVSLGEPGDDDDPHQFAVTLHISCAPPDDSDFPYDFDVAIEGVFSIEHKGTLEERRSLVVCNGASMLFGAAREVLLSATARQKYGPMLLPSANFYGMVPEARNQAKPATEST</sequence>
<evidence type="ECO:0000256" key="4">
    <source>
        <dbReference type="ARBA" id="ARBA00023010"/>
    </source>
</evidence>
<dbReference type="SUPFAM" id="SSF54611">
    <property type="entry name" value="SecB-like"/>
    <property type="match status" value="1"/>
</dbReference>
<comment type="similarity">
    <text evidence="1">Belongs to the SecB family.</text>
</comment>
<comment type="caution">
    <text evidence="5">The sequence shown here is derived from an EMBL/GenBank/DDBJ whole genome shotgun (WGS) entry which is preliminary data.</text>
</comment>
<evidence type="ECO:0000256" key="1">
    <source>
        <dbReference type="ARBA" id="ARBA00009990"/>
    </source>
</evidence>
<keyword evidence="3" id="KW-0653">Protein transport</keyword>
<reference evidence="5 6" key="1">
    <citation type="submission" date="2022-08" db="EMBL/GenBank/DDBJ databases">
        <title>Reclassification of Massilia species as members of the genera Telluria, Duganella, Pseudoduganella, Mokoshia gen. nov. and Zemynaea gen. nov. using orthogonal and non-orthogonal genome-based approaches.</title>
        <authorList>
            <person name="Bowman J.P."/>
        </authorList>
    </citation>
    <scope>NUCLEOTIDE SEQUENCE [LARGE SCALE GENOMIC DNA]</scope>
    <source>
        <strain evidence="5 6">JCM 31607</strain>
    </source>
</reference>
<evidence type="ECO:0000313" key="6">
    <source>
        <dbReference type="Proteomes" id="UP001205861"/>
    </source>
</evidence>
<keyword evidence="6" id="KW-1185">Reference proteome</keyword>
<dbReference type="EMBL" id="JANUGV010000001">
    <property type="protein sequence ID" value="MCS0607392.1"/>
    <property type="molecule type" value="Genomic_DNA"/>
</dbReference>
<name>A0ABT2BFU7_9BURK</name>